<feature type="transmembrane region" description="Helical" evidence="1">
    <location>
        <begin position="638"/>
        <end position="655"/>
    </location>
</feature>
<reference evidence="2" key="1">
    <citation type="journal article" date="2021" name="PeerJ">
        <title>Extensive microbial diversity within the chicken gut microbiome revealed by metagenomics and culture.</title>
        <authorList>
            <person name="Gilroy R."/>
            <person name="Ravi A."/>
            <person name="Getino M."/>
            <person name="Pursley I."/>
            <person name="Horton D.L."/>
            <person name="Alikhan N.F."/>
            <person name="Baker D."/>
            <person name="Gharbi K."/>
            <person name="Hall N."/>
            <person name="Watson M."/>
            <person name="Adriaenssens E.M."/>
            <person name="Foster-Nyarko E."/>
            <person name="Jarju S."/>
            <person name="Secka A."/>
            <person name="Antonio M."/>
            <person name="Oren A."/>
            <person name="Chaudhuri R.R."/>
            <person name="La Ragione R."/>
            <person name="Hildebrand F."/>
            <person name="Pallen M.J."/>
        </authorList>
    </citation>
    <scope>NUCLEOTIDE SEQUENCE</scope>
    <source>
        <strain evidence="2">CHK192-9172</strain>
    </source>
</reference>
<feature type="transmembrane region" description="Helical" evidence="1">
    <location>
        <begin position="725"/>
        <end position="748"/>
    </location>
</feature>
<dbReference type="EMBL" id="DXCH01000132">
    <property type="protein sequence ID" value="HIZ07204.1"/>
    <property type="molecule type" value="Genomic_DNA"/>
</dbReference>
<feature type="transmembrane region" description="Helical" evidence="1">
    <location>
        <begin position="458"/>
        <end position="478"/>
    </location>
</feature>
<keyword evidence="1" id="KW-0812">Transmembrane</keyword>
<sequence length="765" mass="85381">MTALIGFELQKVWKKGSFLSLMLLLLLVNLFLLWYLNQPGKDEPPLSAYKAVYRDISDMTEQEKLTYILGLKEQAEGLSLVEQVRSLYSQGSQSGDSLAKQLKENNSDLYKKYEKLYRAGDYLIYTDSLTAERTLLDELYDEISAVSGYDDYLASVQKHSSQLGGISIFQSSASEENFGSRNIAKSAADHAGLSAGNILWFPSKGMTMALESPATDLLLLLSVFLFVGQLISEEKGKGLFAVTRSTKRGLWADMGARITAVLIHGGVICLLLYGSNLIYVASTAGLGNLSASLQSLSPYIESSFPLSLAAFLFLCVLAKIGAVFLLGLLLTACALCSSRSFIPPLVGIGFLGLNWILYAFIPSGSRLCLLKQLSYFSMLRTDALFGTYLNLDIMGFPFSRAGCILILLAFLLFIGIAAVLLLFRYSDPLNKTRASWHFHLPFHPHSSLFRHEGYKILIANRALLILLVFAILLGGNAFGKDYTPSAGEQYYQQMMRSLEGHLTPEKENTVKAEQARYDQAFARIEQIDQMAADGSISENAADSMKEPWYSELAFYPWFQQIQTQYERILSDGGVFIYDTGYLYLFGQMDDDFLINLLLLSLCFSFAFANVMAMENNKGLWNLLSASKLGRKRIIRQKWMVCTAACFAITLLPWLFRWASISSFYPMGEILAGIQNLPQYGSFPVNLPLLLFFILAVLSQLAAAGLICAVVLFLSKWRKNYFQTLFLDLFVLAVPLVLAQMGISIMKWFSLWPLYGWTGLIGNMQI</sequence>
<keyword evidence="1" id="KW-0472">Membrane</keyword>
<dbReference type="AlphaFoldDB" id="A0A9D2D2A2"/>
<feature type="transmembrane region" description="Helical" evidence="1">
    <location>
        <begin position="18"/>
        <end position="36"/>
    </location>
</feature>
<reference evidence="2" key="2">
    <citation type="submission" date="2021-04" db="EMBL/GenBank/DDBJ databases">
        <authorList>
            <person name="Gilroy R."/>
        </authorList>
    </citation>
    <scope>NUCLEOTIDE SEQUENCE</scope>
    <source>
        <strain evidence="2">CHK192-9172</strain>
    </source>
</reference>
<feature type="transmembrane region" description="Helical" evidence="1">
    <location>
        <begin position="308"/>
        <end position="329"/>
    </location>
</feature>
<proteinExistence type="predicted"/>
<name>A0A9D2D2A2_9FIRM</name>
<organism evidence="2 3">
    <name type="scientific">Candidatus Eubacterium avistercoris</name>
    <dbReference type="NCBI Taxonomy" id="2838567"/>
    <lineage>
        <taxon>Bacteria</taxon>
        <taxon>Bacillati</taxon>
        <taxon>Bacillota</taxon>
        <taxon>Clostridia</taxon>
        <taxon>Eubacteriales</taxon>
        <taxon>Eubacteriaceae</taxon>
        <taxon>Eubacterium</taxon>
    </lineage>
</organism>
<protein>
    <submittedName>
        <fullName evidence="2">Uncharacterized protein</fullName>
    </submittedName>
</protein>
<gene>
    <name evidence="2" type="ORF">IAA08_04630</name>
</gene>
<evidence type="ECO:0000313" key="3">
    <source>
        <dbReference type="Proteomes" id="UP000824024"/>
    </source>
</evidence>
<feature type="transmembrane region" description="Helical" evidence="1">
    <location>
        <begin position="592"/>
        <end position="612"/>
    </location>
</feature>
<comment type="caution">
    <text evidence="2">The sequence shown here is derived from an EMBL/GenBank/DDBJ whole genome shotgun (WGS) entry which is preliminary data.</text>
</comment>
<feature type="transmembrane region" description="Helical" evidence="1">
    <location>
        <begin position="688"/>
        <end position="713"/>
    </location>
</feature>
<keyword evidence="1" id="KW-1133">Transmembrane helix</keyword>
<feature type="transmembrane region" description="Helical" evidence="1">
    <location>
        <begin position="251"/>
        <end position="272"/>
    </location>
</feature>
<feature type="transmembrane region" description="Helical" evidence="1">
    <location>
        <begin position="398"/>
        <end position="423"/>
    </location>
</feature>
<evidence type="ECO:0000313" key="2">
    <source>
        <dbReference type="EMBL" id="HIZ07204.1"/>
    </source>
</evidence>
<dbReference type="Proteomes" id="UP000824024">
    <property type="component" value="Unassembled WGS sequence"/>
</dbReference>
<evidence type="ECO:0000256" key="1">
    <source>
        <dbReference type="SAM" id="Phobius"/>
    </source>
</evidence>
<feature type="transmembrane region" description="Helical" evidence="1">
    <location>
        <begin position="341"/>
        <end position="361"/>
    </location>
</feature>
<accession>A0A9D2D2A2</accession>